<dbReference type="Pfam" id="PF00571">
    <property type="entry name" value="CBS"/>
    <property type="match status" value="2"/>
</dbReference>
<sequence>MTLKPEIYYMTKPIYVMGHKNSDMDSVASAYAYANLLRAQGEDQAIPVRHGDLKPEIRFVLDRFQVEAPEALEDVYLQVRDVMRRGIISVYVDQPVFEAGQLLQEHNRGSMPVIDKDNYVKGMIAHDDLAKLFFNDLDPSSLNRIPLRRDNLVRVLKGRVLVEGRRKLGNRVLVGAMEAETMVDYIEPGCLVIIGDREDAQIMAIESGAAALVITGDLLVSERTLFAARQHGVMVISTAHHTFTAIRLINLSINTQEIMTQEFTFCHPDDHMSDVQTTLARLRSMPVVDNDGKLVGYISRTDLIKARPKRVYLVDHNEQSQAVDGIEEAELLGIIDHHRIADVHTSKPILFRAEPVGCTGTIITGLYHEADVEITKEVAGLLLAGLLYDTLILRSPTCTVRDERVAAELAAIAGEDIEEYGQAIFSAAAKDLAEKPAEALITSDFKEFTVRDQKFAVGTVETASPASIEARRDELLETMRDITQDQGYLSFLFMIVDIINMRCNLLICGGEQAVAEAFNRPLEADGSSIIVEGLVSRKKQVVPQLTRIEAILAESTKVR</sequence>
<dbReference type="NCBIfam" id="NF011443">
    <property type="entry name" value="PRK14869.1-5"/>
    <property type="match status" value="1"/>
</dbReference>
<evidence type="ECO:0000256" key="6">
    <source>
        <dbReference type="ARBA" id="ARBA00032535"/>
    </source>
</evidence>
<dbReference type="SMART" id="SM01131">
    <property type="entry name" value="DHHA2"/>
    <property type="match status" value="1"/>
</dbReference>
<dbReference type="InterPro" id="IPR038763">
    <property type="entry name" value="DHH_sf"/>
</dbReference>
<dbReference type="FunFam" id="3.90.1640.10:FF:000001">
    <property type="entry name" value="Probable manganese-dependent inorganic pyrophosphatase"/>
    <property type="match status" value="1"/>
</dbReference>
<organism evidence="10 11">
    <name type="scientific">Dictyobacter alpinus</name>
    <dbReference type="NCBI Taxonomy" id="2014873"/>
    <lineage>
        <taxon>Bacteria</taxon>
        <taxon>Bacillati</taxon>
        <taxon>Chloroflexota</taxon>
        <taxon>Ktedonobacteria</taxon>
        <taxon>Ktedonobacterales</taxon>
        <taxon>Dictyobacteraceae</taxon>
        <taxon>Dictyobacter</taxon>
    </lineage>
</organism>
<evidence type="ECO:0000256" key="8">
    <source>
        <dbReference type="PROSITE-ProRule" id="PRU00703"/>
    </source>
</evidence>
<comment type="catalytic activity">
    <reaction evidence="7">
        <text>diphosphate + H2O = 2 phosphate + H(+)</text>
        <dbReference type="Rhea" id="RHEA:24576"/>
        <dbReference type="ChEBI" id="CHEBI:15377"/>
        <dbReference type="ChEBI" id="CHEBI:15378"/>
        <dbReference type="ChEBI" id="CHEBI:33019"/>
        <dbReference type="ChEBI" id="CHEBI:43474"/>
        <dbReference type="EC" id="3.6.1.1"/>
    </reaction>
</comment>
<dbReference type="Proteomes" id="UP000287171">
    <property type="component" value="Unassembled WGS sequence"/>
</dbReference>
<protein>
    <recommendedName>
        <fullName evidence="2">inorganic diphosphatase</fullName>
        <ecNumber evidence="2">3.6.1.1</ecNumber>
    </recommendedName>
    <alternativeName>
        <fullName evidence="6">Pyrophosphate phospho-hydrolase</fullName>
    </alternativeName>
</protein>
<dbReference type="SUPFAM" id="SSF75138">
    <property type="entry name" value="HprK N-terminal domain-like"/>
    <property type="match status" value="1"/>
</dbReference>
<dbReference type="InterPro" id="IPR004097">
    <property type="entry name" value="DHHA2"/>
</dbReference>
<comment type="caution">
    <text evidence="10">The sequence shown here is derived from an EMBL/GenBank/DDBJ whole genome shotgun (WGS) entry which is preliminary data.</text>
</comment>
<keyword evidence="11" id="KW-1185">Reference proteome</keyword>
<dbReference type="InterPro" id="IPR000644">
    <property type="entry name" value="CBS_dom"/>
</dbReference>
<dbReference type="InterPro" id="IPR038222">
    <property type="entry name" value="DHHA2_dom_sf"/>
</dbReference>
<keyword evidence="5" id="KW-0464">Manganese</keyword>
<evidence type="ECO:0000259" key="9">
    <source>
        <dbReference type="PROSITE" id="PS51371"/>
    </source>
</evidence>
<dbReference type="NCBIfam" id="NF011442">
    <property type="entry name" value="PRK14869.1-4"/>
    <property type="match status" value="1"/>
</dbReference>
<evidence type="ECO:0000256" key="3">
    <source>
        <dbReference type="ARBA" id="ARBA00022723"/>
    </source>
</evidence>
<dbReference type="PANTHER" id="PTHR12112">
    <property type="entry name" value="BNIP - RELATED"/>
    <property type="match status" value="1"/>
</dbReference>
<feature type="domain" description="CBS" evidence="9">
    <location>
        <begin position="259"/>
        <end position="313"/>
    </location>
</feature>
<dbReference type="GO" id="GO:0005737">
    <property type="term" value="C:cytoplasm"/>
    <property type="evidence" value="ECO:0007669"/>
    <property type="project" value="InterPro"/>
</dbReference>
<name>A0A402B1W8_9CHLR</name>
<dbReference type="Gene3D" id="3.10.310.20">
    <property type="entry name" value="DHHA2 domain"/>
    <property type="match status" value="1"/>
</dbReference>
<dbReference type="InterPro" id="IPR010766">
    <property type="entry name" value="DRTGG"/>
</dbReference>
<proteinExistence type="predicted"/>
<dbReference type="PROSITE" id="PS51371">
    <property type="entry name" value="CBS"/>
    <property type="match status" value="2"/>
</dbReference>
<dbReference type="EC" id="3.6.1.1" evidence="2"/>
<dbReference type="InterPro" id="IPR028979">
    <property type="entry name" value="Ser_kin/Pase_Hpr-like_N_sf"/>
</dbReference>
<evidence type="ECO:0000256" key="2">
    <source>
        <dbReference type="ARBA" id="ARBA00012146"/>
    </source>
</evidence>
<evidence type="ECO:0000256" key="7">
    <source>
        <dbReference type="ARBA" id="ARBA00047820"/>
    </source>
</evidence>
<dbReference type="Pfam" id="PF07085">
    <property type="entry name" value="DRTGG"/>
    <property type="match status" value="1"/>
</dbReference>
<dbReference type="Pfam" id="PF02833">
    <property type="entry name" value="DHHA2"/>
    <property type="match status" value="1"/>
</dbReference>
<dbReference type="SUPFAM" id="SSF54631">
    <property type="entry name" value="CBS-domain pair"/>
    <property type="match status" value="1"/>
</dbReference>
<dbReference type="InterPro" id="IPR046342">
    <property type="entry name" value="CBS_dom_sf"/>
</dbReference>
<dbReference type="Gene3D" id="3.40.1390.20">
    <property type="entry name" value="HprK N-terminal domain-like"/>
    <property type="match status" value="1"/>
</dbReference>
<dbReference type="GO" id="GO:0004427">
    <property type="term" value="F:inorganic diphosphate phosphatase activity"/>
    <property type="evidence" value="ECO:0007669"/>
    <property type="project" value="UniProtKB-EC"/>
</dbReference>
<dbReference type="SMART" id="SM00116">
    <property type="entry name" value="CBS"/>
    <property type="match status" value="2"/>
</dbReference>
<keyword evidence="4" id="KW-0378">Hydrolase</keyword>
<evidence type="ECO:0000256" key="4">
    <source>
        <dbReference type="ARBA" id="ARBA00022801"/>
    </source>
</evidence>
<dbReference type="SUPFAM" id="SSF64182">
    <property type="entry name" value="DHH phosphoesterases"/>
    <property type="match status" value="1"/>
</dbReference>
<keyword evidence="8" id="KW-0129">CBS domain</keyword>
<evidence type="ECO:0000256" key="1">
    <source>
        <dbReference type="ARBA" id="ARBA00001936"/>
    </source>
</evidence>
<dbReference type="AlphaFoldDB" id="A0A402B1W8"/>
<evidence type="ECO:0000313" key="11">
    <source>
        <dbReference type="Proteomes" id="UP000287171"/>
    </source>
</evidence>
<reference evidence="11" key="1">
    <citation type="submission" date="2018-12" db="EMBL/GenBank/DDBJ databases">
        <title>Tengunoibacter tsumagoiensis gen. nov., sp. nov., Dictyobacter kobayashii sp. nov., D. alpinus sp. nov., and D. joshuensis sp. nov. and description of Dictyobacteraceae fam. nov. within the order Ktedonobacterales isolated from Tengu-no-mugimeshi.</title>
        <authorList>
            <person name="Wang C.M."/>
            <person name="Zheng Y."/>
            <person name="Sakai Y."/>
            <person name="Toyoda A."/>
            <person name="Minakuchi Y."/>
            <person name="Abe K."/>
            <person name="Yokota A."/>
            <person name="Yabe S."/>
        </authorList>
    </citation>
    <scope>NUCLEOTIDE SEQUENCE [LARGE SCALE GENOMIC DNA]</scope>
    <source>
        <strain evidence="11">Uno16</strain>
    </source>
</reference>
<evidence type="ECO:0000256" key="5">
    <source>
        <dbReference type="ARBA" id="ARBA00023211"/>
    </source>
</evidence>
<dbReference type="Gene3D" id="3.90.1640.10">
    <property type="entry name" value="inorganic pyrophosphatase (n-terminal core)"/>
    <property type="match status" value="2"/>
</dbReference>
<dbReference type="PANTHER" id="PTHR12112:SF22">
    <property type="entry name" value="MANGANESE-DEPENDENT INORGANIC PYROPHOSPHATASE-RELATED"/>
    <property type="match status" value="1"/>
</dbReference>
<dbReference type="GO" id="GO:0046872">
    <property type="term" value="F:metal ion binding"/>
    <property type="evidence" value="ECO:0007669"/>
    <property type="project" value="UniProtKB-KW"/>
</dbReference>
<gene>
    <name evidence="10" type="ORF">KDA_08340</name>
</gene>
<evidence type="ECO:0000313" key="10">
    <source>
        <dbReference type="EMBL" id="GCE25350.1"/>
    </source>
</evidence>
<keyword evidence="3" id="KW-0479">Metal-binding</keyword>
<accession>A0A402B1W8</accession>
<comment type="cofactor">
    <cofactor evidence="1">
        <name>Mn(2+)</name>
        <dbReference type="ChEBI" id="CHEBI:29035"/>
    </cofactor>
</comment>
<feature type="domain" description="CBS" evidence="9">
    <location>
        <begin position="83"/>
        <end position="140"/>
    </location>
</feature>
<dbReference type="EMBL" id="BIFT01000001">
    <property type="protein sequence ID" value="GCE25350.1"/>
    <property type="molecule type" value="Genomic_DNA"/>
</dbReference>